<dbReference type="InterPro" id="IPR011009">
    <property type="entry name" value="Kinase-like_dom_sf"/>
</dbReference>
<keyword evidence="1 3" id="KW-0547">Nucleotide-binding</keyword>
<dbReference type="SUPFAM" id="SSF56112">
    <property type="entry name" value="Protein kinase-like (PK-like)"/>
    <property type="match status" value="1"/>
</dbReference>
<dbReference type="PROSITE" id="PS50011">
    <property type="entry name" value="PROTEIN_KINASE_DOM"/>
    <property type="match status" value="1"/>
</dbReference>
<keyword evidence="2 3" id="KW-0067">ATP-binding</keyword>
<dbReference type="InterPro" id="IPR050117">
    <property type="entry name" value="MAPK"/>
</dbReference>
<feature type="compositionally biased region" description="Polar residues" evidence="4">
    <location>
        <begin position="718"/>
        <end position="730"/>
    </location>
</feature>
<evidence type="ECO:0000313" key="6">
    <source>
        <dbReference type="EMBL" id="GFY70445.1"/>
    </source>
</evidence>
<dbReference type="GO" id="GO:0004672">
    <property type="term" value="F:protein kinase activity"/>
    <property type="evidence" value="ECO:0007669"/>
    <property type="project" value="InterPro"/>
</dbReference>
<dbReference type="InterPro" id="IPR017441">
    <property type="entry name" value="Protein_kinase_ATP_BS"/>
</dbReference>
<comment type="caution">
    <text evidence="6">The sequence shown here is derived from an EMBL/GenBank/DDBJ whole genome shotgun (WGS) entry which is preliminary data.</text>
</comment>
<reference evidence="6" key="1">
    <citation type="submission" date="2020-08" db="EMBL/GenBank/DDBJ databases">
        <title>Multicomponent nature underlies the extraordinary mechanical properties of spider dragline silk.</title>
        <authorList>
            <person name="Kono N."/>
            <person name="Nakamura H."/>
            <person name="Mori M."/>
            <person name="Yoshida Y."/>
            <person name="Ohtoshi R."/>
            <person name="Malay A.D."/>
            <person name="Moran D.A.P."/>
            <person name="Tomita M."/>
            <person name="Numata K."/>
            <person name="Arakawa K."/>
        </authorList>
    </citation>
    <scope>NUCLEOTIDE SEQUENCE</scope>
</reference>
<organism evidence="6 7">
    <name type="scientific">Trichonephila inaurata madagascariensis</name>
    <dbReference type="NCBI Taxonomy" id="2747483"/>
    <lineage>
        <taxon>Eukaryota</taxon>
        <taxon>Metazoa</taxon>
        <taxon>Ecdysozoa</taxon>
        <taxon>Arthropoda</taxon>
        <taxon>Chelicerata</taxon>
        <taxon>Arachnida</taxon>
        <taxon>Araneae</taxon>
        <taxon>Araneomorphae</taxon>
        <taxon>Entelegynae</taxon>
        <taxon>Araneoidea</taxon>
        <taxon>Nephilidae</taxon>
        <taxon>Trichonephila</taxon>
        <taxon>Trichonephila inaurata</taxon>
    </lineage>
</organism>
<dbReference type="CDD" id="cd00180">
    <property type="entry name" value="PKc"/>
    <property type="match status" value="1"/>
</dbReference>
<dbReference type="InterPro" id="IPR008271">
    <property type="entry name" value="Ser/Thr_kinase_AS"/>
</dbReference>
<evidence type="ECO:0000256" key="3">
    <source>
        <dbReference type="PROSITE-ProRule" id="PRU10141"/>
    </source>
</evidence>
<dbReference type="PROSITE" id="PS00108">
    <property type="entry name" value="PROTEIN_KINASE_ST"/>
    <property type="match status" value="1"/>
</dbReference>
<evidence type="ECO:0000256" key="2">
    <source>
        <dbReference type="ARBA" id="ARBA00022840"/>
    </source>
</evidence>
<feature type="region of interest" description="Disordered" evidence="4">
    <location>
        <begin position="692"/>
        <end position="730"/>
    </location>
</feature>
<name>A0A8X7CLU5_9ARAC</name>
<dbReference type="AlphaFoldDB" id="A0A8X7CLU5"/>
<dbReference type="PANTHER" id="PTHR24055">
    <property type="entry name" value="MITOGEN-ACTIVATED PROTEIN KINASE"/>
    <property type="match status" value="1"/>
</dbReference>
<dbReference type="Proteomes" id="UP000886998">
    <property type="component" value="Unassembled WGS sequence"/>
</dbReference>
<gene>
    <name evidence="6" type="primary">AVEN_85503_1</name>
    <name evidence="6" type="ORF">TNIN_49261</name>
</gene>
<dbReference type="GO" id="GO:0005524">
    <property type="term" value="F:ATP binding"/>
    <property type="evidence" value="ECO:0007669"/>
    <property type="project" value="UniProtKB-UniRule"/>
</dbReference>
<dbReference type="EMBL" id="BMAV01018254">
    <property type="protein sequence ID" value="GFY70445.1"/>
    <property type="molecule type" value="Genomic_DNA"/>
</dbReference>
<sequence length="808" mass="93149">MPDSENETEKSEKTGRKRRRSEDVRLTVEILEKEKRYRNLKVLGRGTYGDVYMMYDPDRESNVAVKIVTSENIAEAELAMWPKLHHPNIVPLLELMTLRPVNVAIFIMPVQKKTLHDMMYEKRFLNRNDSLDYIKIWLYEILCALEYLDSRYLCHLDIKVDNVLISKEYTAMICDFSFLNSTIKPLERYDLGLPYIYRPPEACQSIGSDIVVDGRAYDMWGFGIMVLEIFTHFVLAANIPDCTNWVKEVYPTLFNILQLRQNSADILADKKRKMKFSVPDERIVISDKDLKRTDGSDPSTEDEYLTVSESDDDTKGSNSVDKSVHNLSKIDHSSKTDTSKVKGKQNKNTVTMIKEQAKNENSYSNSDSDLSQMDVAEDDDVSVREKIEKINQCQLHPSSSLKYIKQVEKPYTYHLSRQMESIEQFMKDSKTFPQFYAINVPKKLKRQYAETQIKPKINRDSFIAKRTHIKPRLDKYHYDERQLRYMPFADYLLKNLHERKNLKLSECARNKFYRKFPKHAQSYKIRTMDEHSQYKGSSESSLSTADSRLVTKNTILSQTESECSGKTEICTPGKEETSHGNDMIEETMEINNSNTKTEIDTECNSRKFETGDSFLAEFGEFVNVEDVNVPTTSQKGLVSASTKDEKTDNENETSQFMTSVTKTLGQLNQINDILQKVMICENCNSKRKHQFEEASNKEALTEISPDPSNAKNPENIKQMKNTNQPTNYNTTLDETDIADIEVLEYGKNKKCMNSDEFPKDASAPLEITGGQNVNLMINCPIMKKEILNLETACDIKEENKLKSKLKNV</sequence>
<dbReference type="InterPro" id="IPR000719">
    <property type="entry name" value="Prot_kinase_dom"/>
</dbReference>
<keyword evidence="6" id="KW-0808">Transferase</keyword>
<dbReference type="Gene3D" id="1.10.510.10">
    <property type="entry name" value="Transferase(Phosphotransferase) domain 1"/>
    <property type="match status" value="1"/>
</dbReference>
<feature type="region of interest" description="Disordered" evidence="4">
    <location>
        <begin position="289"/>
        <end position="378"/>
    </location>
</feature>
<evidence type="ECO:0000313" key="7">
    <source>
        <dbReference type="Proteomes" id="UP000886998"/>
    </source>
</evidence>
<evidence type="ECO:0000259" key="5">
    <source>
        <dbReference type="PROSITE" id="PS50011"/>
    </source>
</evidence>
<feature type="compositionally biased region" description="Basic and acidic residues" evidence="4">
    <location>
        <begin position="7"/>
        <end position="22"/>
    </location>
</feature>
<accession>A0A8X7CLU5</accession>
<feature type="region of interest" description="Disordered" evidence="4">
    <location>
        <begin position="1"/>
        <end position="22"/>
    </location>
</feature>
<keyword evidence="7" id="KW-1185">Reference proteome</keyword>
<feature type="compositionally biased region" description="Basic and acidic residues" evidence="4">
    <location>
        <begin position="322"/>
        <end position="340"/>
    </location>
</feature>
<proteinExistence type="predicted"/>
<evidence type="ECO:0000256" key="1">
    <source>
        <dbReference type="ARBA" id="ARBA00022741"/>
    </source>
</evidence>
<keyword evidence="6" id="KW-0418">Kinase</keyword>
<feature type="compositionally biased region" description="Polar residues" evidence="4">
    <location>
        <begin position="359"/>
        <end position="371"/>
    </location>
</feature>
<dbReference type="OrthoDB" id="6431554at2759"/>
<dbReference type="Pfam" id="PF00069">
    <property type="entry name" value="Pkinase"/>
    <property type="match status" value="1"/>
</dbReference>
<feature type="binding site" evidence="3">
    <location>
        <position position="66"/>
    </location>
    <ligand>
        <name>ATP</name>
        <dbReference type="ChEBI" id="CHEBI:30616"/>
    </ligand>
</feature>
<feature type="domain" description="Protein kinase" evidence="5">
    <location>
        <begin position="37"/>
        <end position="305"/>
    </location>
</feature>
<dbReference type="PROSITE" id="PS00107">
    <property type="entry name" value="PROTEIN_KINASE_ATP"/>
    <property type="match status" value="1"/>
</dbReference>
<dbReference type="SMART" id="SM00220">
    <property type="entry name" value="S_TKc"/>
    <property type="match status" value="1"/>
</dbReference>
<feature type="region of interest" description="Disordered" evidence="4">
    <location>
        <begin position="635"/>
        <end position="654"/>
    </location>
</feature>
<evidence type="ECO:0000256" key="4">
    <source>
        <dbReference type="SAM" id="MobiDB-lite"/>
    </source>
</evidence>
<feature type="compositionally biased region" description="Acidic residues" evidence="4">
    <location>
        <begin position="299"/>
        <end position="312"/>
    </location>
</feature>
<protein>
    <submittedName>
        <fullName evidence="6">Protein kinase domain-containing protein</fullName>
    </submittedName>
</protein>